<dbReference type="Pfam" id="PF00571">
    <property type="entry name" value="CBS"/>
    <property type="match status" value="2"/>
</dbReference>
<dbReference type="PANTHER" id="PTHR43080">
    <property type="entry name" value="CBS DOMAIN-CONTAINING PROTEIN CBSX3, MITOCHONDRIAL"/>
    <property type="match status" value="1"/>
</dbReference>
<keyword evidence="5" id="KW-1185">Reference proteome</keyword>
<feature type="domain" description="CBS" evidence="3">
    <location>
        <begin position="7"/>
        <end position="63"/>
    </location>
</feature>
<dbReference type="PANTHER" id="PTHR43080:SF2">
    <property type="entry name" value="CBS DOMAIN-CONTAINING PROTEIN"/>
    <property type="match status" value="1"/>
</dbReference>
<evidence type="ECO:0000313" key="4">
    <source>
        <dbReference type="EMBL" id="SHI38370.1"/>
    </source>
</evidence>
<dbReference type="SMART" id="SM00116">
    <property type="entry name" value="CBS"/>
    <property type="match status" value="2"/>
</dbReference>
<dbReference type="RefSeq" id="WP_149677384.1">
    <property type="nucleotide sequence ID" value="NZ_FQZP01000001.1"/>
</dbReference>
<dbReference type="OrthoDB" id="9802114at2"/>
<evidence type="ECO:0000259" key="3">
    <source>
        <dbReference type="PROSITE" id="PS51371"/>
    </source>
</evidence>
<dbReference type="InterPro" id="IPR000644">
    <property type="entry name" value="CBS_dom"/>
</dbReference>
<dbReference type="Proteomes" id="UP000324781">
    <property type="component" value="Unassembled WGS sequence"/>
</dbReference>
<dbReference type="SUPFAM" id="SSF54631">
    <property type="entry name" value="CBS-domain pair"/>
    <property type="match status" value="1"/>
</dbReference>
<keyword evidence="1 2" id="KW-0129">CBS domain</keyword>
<dbReference type="Gene3D" id="3.10.580.10">
    <property type="entry name" value="CBS-domain"/>
    <property type="match status" value="1"/>
</dbReference>
<name>A0A1M6APF0_9FIRM</name>
<evidence type="ECO:0000256" key="1">
    <source>
        <dbReference type="ARBA" id="ARBA00023122"/>
    </source>
</evidence>
<dbReference type="CDD" id="cd04622">
    <property type="entry name" value="CBS_pair_HRP1_like"/>
    <property type="match status" value="1"/>
</dbReference>
<dbReference type="InterPro" id="IPR046342">
    <property type="entry name" value="CBS_dom_sf"/>
</dbReference>
<feature type="domain" description="CBS" evidence="3">
    <location>
        <begin position="72"/>
        <end position="127"/>
    </location>
</feature>
<sequence>MKVKDIMTRNVAYINPASTVVEAAQLMQKHNVGSIPVCDENGVVGIVTDRDIVVRNIAHGKDPHQTPVRDVMTSDVTTVSPDDEIRDVFGLMSQKKIRRLPVVENNHLVGIVALGDVATEAPQDVEISETLADISSPSRPEKM</sequence>
<dbReference type="InterPro" id="IPR051257">
    <property type="entry name" value="Diverse_CBS-Domain"/>
</dbReference>
<accession>A0A1M6APF0</accession>
<reference evidence="4 5" key="1">
    <citation type="submission" date="2016-11" db="EMBL/GenBank/DDBJ databases">
        <authorList>
            <person name="Varghese N."/>
            <person name="Submissions S."/>
        </authorList>
    </citation>
    <scope>NUCLEOTIDE SEQUENCE [LARGE SCALE GENOMIC DNA]</scope>
    <source>
        <strain evidence="4 5">DSM 19027</strain>
    </source>
</reference>
<dbReference type="PROSITE" id="PS51371">
    <property type="entry name" value="CBS"/>
    <property type="match status" value="2"/>
</dbReference>
<evidence type="ECO:0000256" key="2">
    <source>
        <dbReference type="PROSITE-ProRule" id="PRU00703"/>
    </source>
</evidence>
<dbReference type="EMBL" id="FQZP01000001">
    <property type="protein sequence ID" value="SHI38370.1"/>
    <property type="molecule type" value="Genomic_DNA"/>
</dbReference>
<dbReference type="AlphaFoldDB" id="A0A1M6APF0"/>
<evidence type="ECO:0000313" key="5">
    <source>
        <dbReference type="Proteomes" id="UP000324781"/>
    </source>
</evidence>
<proteinExistence type="predicted"/>
<gene>
    <name evidence="4" type="ORF">SAMN05444373_1001116</name>
</gene>
<organism evidence="4 5">
    <name type="scientific">Thermoclostridium caenicola</name>
    <dbReference type="NCBI Taxonomy" id="659425"/>
    <lineage>
        <taxon>Bacteria</taxon>
        <taxon>Bacillati</taxon>
        <taxon>Bacillota</taxon>
        <taxon>Clostridia</taxon>
        <taxon>Eubacteriales</taxon>
        <taxon>Oscillospiraceae</taxon>
        <taxon>Thermoclostridium</taxon>
    </lineage>
</organism>
<protein>
    <submittedName>
        <fullName evidence="4">CBS domain-containing protein</fullName>
    </submittedName>
</protein>